<proteinExistence type="predicted"/>
<dbReference type="EMBL" id="JACHHP010000004">
    <property type="protein sequence ID" value="MBB5209068.1"/>
    <property type="molecule type" value="Genomic_DNA"/>
</dbReference>
<dbReference type="Proteomes" id="UP000521199">
    <property type="component" value="Unassembled WGS sequence"/>
</dbReference>
<evidence type="ECO:0000313" key="2">
    <source>
        <dbReference type="Proteomes" id="UP000521199"/>
    </source>
</evidence>
<evidence type="ECO:0000313" key="1">
    <source>
        <dbReference type="EMBL" id="MBB5209068.1"/>
    </source>
</evidence>
<dbReference type="RefSeq" id="WP_183961594.1">
    <property type="nucleotide sequence ID" value="NZ_JACHHP010000004.1"/>
</dbReference>
<comment type="caution">
    <text evidence="1">The sequence shown here is derived from an EMBL/GenBank/DDBJ whole genome shotgun (WGS) entry which is preliminary data.</text>
</comment>
<keyword evidence="2" id="KW-1185">Reference proteome</keyword>
<sequence>MRIRCGEGLCAAAQLATLSEEAAHSSQEHASACHGSPHRCNPHDMARALGDLHGDADMLRYAQRDWTGKG</sequence>
<gene>
    <name evidence="1" type="ORF">HNQ52_002618</name>
</gene>
<dbReference type="AlphaFoldDB" id="A0A7W8D6Z4"/>
<accession>A0A7W8D6Z4</accession>
<organism evidence="1 2">
    <name type="scientific">Chiayiivirga flava</name>
    <dbReference type="NCBI Taxonomy" id="659595"/>
    <lineage>
        <taxon>Bacteria</taxon>
        <taxon>Pseudomonadati</taxon>
        <taxon>Pseudomonadota</taxon>
        <taxon>Gammaproteobacteria</taxon>
        <taxon>Lysobacterales</taxon>
        <taxon>Lysobacteraceae</taxon>
        <taxon>Chiayiivirga</taxon>
    </lineage>
</organism>
<name>A0A7W8D6Z4_9GAMM</name>
<protein>
    <submittedName>
        <fullName evidence="1">Uncharacterized protein</fullName>
    </submittedName>
</protein>
<reference evidence="1 2" key="1">
    <citation type="submission" date="2020-08" db="EMBL/GenBank/DDBJ databases">
        <title>Genomic Encyclopedia of Type Strains, Phase IV (KMG-IV): sequencing the most valuable type-strain genomes for metagenomic binning, comparative biology and taxonomic classification.</title>
        <authorList>
            <person name="Goeker M."/>
        </authorList>
    </citation>
    <scope>NUCLEOTIDE SEQUENCE [LARGE SCALE GENOMIC DNA]</scope>
    <source>
        <strain evidence="1 2">DSM 24163</strain>
    </source>
</reference>